<dbReference type="SUPFAM" id="SSF81452">
    <property type="entry name" value="Cytochrome c oxidase subunit III-like"/>
    <property type="match status" value="1"/>
</dbReference>
<dbReference type="GO" id="GO:0005886">
    <property type="term" value="C:plasma membrane"/>
    <property type="evidence" value="ECO:0007669"/>
    <property type="project" value="UniProtKB-SubCell"/>
</dbReference>
<reference evidence="17 18" key="1">
    <citation type="submission" date="2018-08" db="EMBL/GenBank/DDBJ databases">
        <title>Fulvimarina sp. 85, whole genome shotgun sequence.</title>
        <authorList>
            <person name="Tuo L."/>
        </authorList>
    </citation>
    <scope>NUCLEOTIDE SEQUENCE [LARGE SCALE GENOMIC DNA]</scope>
    <source>
        <strain evidence="17 18">85</strain>
    </source>
</reference>
<keyword evidence="8 15" id="KW-0472">Membrane</keyword>
<dbReference type="PROSITE" id="PS50253">
    <property type="entry name" value="COX3"/>
    <property type="match status" value="1"/>
</dbReference>
<comment type="function">
    <text evidence="9">Cytochrome bo(3) ubiquinol terminal oxidase is the component of the aerobic respiratory chain of E.coli that predominates when cells are grown at high aeration. Has proton pump activity across the membrane in addition to electron transfer, pumping 2 protons/electron.</text>
</comment>
<dbReference type="FunFam" id="1.20.120.80:FF:000001">
    <property type="entry name" value="Cytochrome (Ubi)quinol oxidase subunit III"/>
    <property type="match status" value="1"/>
</dbReference>
<proteinExistence type="inferred from homology"/>
<comment type="caution">
    <text evidence="17">The sequence shown here is derived from an EMBL/GenBank/DDBJ whole genome shotgun (WGS) entry which is preliminary data.</text>
</comment>
<evidence type="ECO:0000256" key="9">
    <source>
        <dbReference type="ARBA" id="ARBA00025694"/>
    </source>
</evidence>
<evidence type="ECO:0000256" key="11">
    <source>
        <dbReference type="ARBA" id="ARBA00031884"/>
    </source>
</evidence>
<dbReference type="GO" id="GO:0019646">
    <property type="term" value="P:aerobic electron transport chain"/>
    <property type="evidence" value="ECO:0007669"/>
    <property type="project" value="InterPro"/>
</dbReference>
<evidence type="ECO:0000256" key="2">
    <source>
        <dbReference type="ARBA" id="ARBA00010581"/>
    </source>
</evidence>
<evidence type="ECO:0000256" key="10">
    <source>
        <dbReference type="ARBA" id="ARBA00030072"/>
    </source>
</evidence>
<dbReference type="InterPro" id="IPR024791">
    <property type="entry name" value="Cyt_c/ubiquinol_Oxase_su3"/>
</dbReference>
<accession>A0A371XBI2</accession>
<dbReference type="AlphaFoldDB" id="A0A371XBI2"/>
<dbReference type="PANTHER" id="PTHR11403:SF2">
    <property type="entry name" value="CYTOCHROME BO(3) UBIQUINOL OXIDASE SUBUNIT 3"/>
    <property type="match status" value="1"/>
</dbReference>
<keyword evidence="5" id="KW-1003">Cell membrane</keyword>
<dbReference type="EMBL" id="QURL01000001">
    <property type="protein sequence ID" value="RFC66569.1"/>
    <property type="molecule type" value="Genomic_DNA"/>
</dbReference>
<feature type="transmembrane region" description="Helical" evidence="15">
    <location>
        <begin position="80"/>
        <end position="99"/>
    </location>
</feature>
<dbReference type="Gene3D" id="1.20.120.80">
    <property type="entry name" value="Cytochrome c oxidase, subunit III, four-helix bundle"/>
    <property type="match status" value="1"/>
</dbReference>
<evidence type="ECO:0000256" key="6">
    <source>
        <dbReference type="ARBA" id="ARBA00022692"/>
    </source>
</evidence>
<evidence type="ECO:0000256" key="12">
    <source>
        <dbReference type="ARBA" id="ARBA00032189"/>
    </source>
</evidence>
<evidence type="ECO:0000256" key="15">
    <source>
        <dbReference type="SAM" id="Phobius"/>
    </source>
</evidence>
<keyword evidence="7 15" id="KW-1133">Transmembrane helix</keyword>
<name>A0A371XBI2_9HYPH</name>
<feature type="transmembrane region" description="Helical" evidence="15">
    <location>
        <begin position="36"/>
        <end position="60"/>
    </location>
</feature>
<comment type="subunit">
    <text evidence="3">Heterooctamer of two A chains, two B chains, two C chains and two D chains.</text>
</comment>
<dbReference type="OrthoDB" id="9810850at2"/>
<evidence type="ECO:0000256" key="13">
    <source>
        <dbReference type="ARBA" id="ARBA00032717"/>
    </source>
</evidence>
<dbReference type="InterPro" id="IPR013833">
    <property type="entry name" value="Cyt_c_oxidase_su3_a-hlx"/>
</dbReference>
<evidence type="ECO:0000313" key="17">
    <source>
        <dbReference type="EMBL" id="RFC66569.1"/>
    </source>
</evidence>
<evidence type="ECO:0000313" key="18">
    <source>
        <dbReference type="Proteomes" id="UP000264310"/>
    </source>
</evidence>
<dbReference type="Pfam" id="PF00510">
    <property type="entry name" value="COX3"/>
    <property type="match status" value="1"/>
</dbReference>
<protein>
    <recommendedName>
        <fullName evidence="4">Cytochrome bo(3) ubiquinol oxidase subunit 3</fullName>
    </recommendedName>
    <alternativeName>
        <fullName evidence="12">Cytochrome o ubiquinol oxidase subunit 3</fullName>
    </alternativeName>
    <alternativeName>
        <fullName evidence="10">Oxidase bo(3) subunit 3</fullName>
    </alternativeName>
    <alternativeName>
        <fullName evidence="13">Ubiquinol oxidase polypeptide III</fullName>
    </alternativeName>
    <alternativeName>
        <fullName evidence="11">Ubiquinol oxidase subunit 3</fullName>
    </alternativeName>
</protein>
<evidence type="ECO:0000256" key="3">
    <source>
        <dbReference type="ARBA" id="ARBA00011700"/>
    </source>
</evidence>
<feature type="domain" description="Heme-copper oxidase subunit III family profile" evidence="16">
    <location>
        <begin position="38"/>
        <end position="215"/>
    </location>
</feature>
<evidence type="ECO:0000256" key="8">
    <source>
        <dbReference type="ARBA" id="ARBA00023136"/>
    </source>
</evidence>
<dbReference type="PANTHER" id="PTHR11403">
    <property type="entry name" value="CYTOCHROME C OXIDASE SUBUNIT III"/>
    <property type="match status" value="1"/>
</dbReference>
<comment type="similarity">
    <text evidence="2 14">Belongs to the cytochrome c oxidase subunit 3 family.</text>
</comment>
<gene>
    <name evidence="17" type="ORF">DYI37_02535</name>
</gene>
<dbReference type="Proteomes" id="UP000264310">
    <property type="component" value="Unassembled WGS sequence"/>
</dbReference>
<feature type="transmembrane region" description="Helical" evidence="15">
    <location>
        <begin position="194"/>
        <end position="216"/>
    </location>
</feature>
<organism evidence="17 18">
    <name type="scientific">Fulvimarina endophytica</name>
    <dbReference type="NCBI Taxonomy" id="2293836"/>
    <lineage>
        <taxon>Bacteria</taxon>
        <taxon>Pseudomonadati</taxon>
        <taxon>Pseudomonadota</taxon>
        <taxon>Alphaproteobacteria</taxon>
        <taxon>Hyphomicrobiales</taxon>
        <taxon>Aurantimonadaceae</taxon>
        <taxon>Fulvimarina</taxon>
    </lineage>
</organism>
<keyword evidence="18" id="KW-1185">Reference proteome</keyword>
<evidence type="ECO:0000256" key="5">
    <source>
        <dbReference type="ARBA" id="ARBA00022475"/>
    </source>
</evidence>
<evidence type="ECO:0000256" key="4">
    <source>
        <dbReference type="ARBA" id="ARBA00014687"/>
    </source>
</evidence>
<evidence type="ECO:0000259" key="16">
    <source>
        <dbReference type="PROSITE" id="PS50253"/>
    </source>
</evidence>
<dbReference type="InterPro" id="IPR035973">
    <property type="entry name" value="Cyt_c_oxidase_su3-like_sf"/>
</dbReference>
<comment type="subcellular location">
    <subcellularLocation>
        <location evidence="1 14">Cell membrane</location>
        <topology evidence="1 14">Multi-pass membrane protein</topology>
    </subcellularLocation>
</comment>
<sequence>MTSTVADPGVDASRPLHPGLNLGPAHGAAHRDAEMVVFGFWVFLMSDLVTFAMFFAIYATAIDATAGGPGNAAITDLASIAMQTGALLASSLVFGLGTVAMKYNEGRAKVVGLLLASLALGLVFLGLEIRDFMHAAEIGAVPMRSGYLSAYWALVGLHGLHVAVGSLLIVAMVAQIGVFGLRADVKSRILRLGLYWHFLDVIWVGIITVIFLPGAFA</sequence>
<feature type="transmembrane region" description="Helical" evidence="15">
    <location>
        <begin position="149"/>
        <end position="173"/>
    </location>
</feature>
<dbReference type="InterPro" id="IPR000298">
    <property type="entry name" value="Cyt_c_oxidase-like_su3"/>
</dbReference>
<evidence type="ECO:0000256" key="14">
    <source>
        <dbReference type="RuleBase" id="RU003376"/>
    </source>
</evidence>
<evidence type="ECO:0000256" key="7">
    <source>
        <dbReference type="ARBA" id="ARBA00022989"/>
    </source>
</evidence>
<dbReference type="GO" id="GO:0004129">
    <property type="term" value="F:cytochrome-c oxidase activity"/>
    <property type="evidence" value="ECO:0007669"/>
    <property type="project" value="InterPro"/>
</dbReference>
<evidence type="ECO:0000256" key="1">
    <source>
        <dbReference type="ARBA" id="ARBA00004651"/>
    </source>
</evidence>
<keyword evidence="6 14" id="KW-0812">Transmembrane</keyword>
<feature type="transmembrane region" description="Helical" evidence="15">
    <location>
        <begin position="111"/>
        <end position="129"/>
    </location>
</feature>